<name>A0A9W6P9S5_9ACTN</name>
<organism evidence="2 3">
    <name type="scientific">Nocardiopsis ansamitocini</name>
    <dbReference type="NCBI Taxonomy" id="1670832"/>
    <lineage>
        <taxon>Bacteria</taxon>
        <taxon>Bacillati</taxon>
        <taxon>Actinomycetota</taxon>
        <taxon>Actinomycetes</taxon>
        <taxon>Streptosporangiales</taxon>
        <taxon>Nocardiopsidaceae</taxon>
        <taxon>Nocardiopsis</taxon>
    </lineage>
</organism>
<dbReference type="Gene3D" id="3.40.50.10540">
    <property type="entry name" value="Crotonobetainyl-coa:carnitine coa-transferase, domain 1"/>
    <property type="match status" value="1"/>
</dbReference>
<dbReference type="InterPro" id="IPR050483">
    <property type="entry name" value="CoA-transferase_III_domain"/>
</dbReference>
<dbReference type="InterPro" id="IPR044855">
    <property type="entry name" value="CoA-Trfase_III_dom3_sf"/>
</dbReference>
<proteinExistence type="predicted"/>
<protein>
    <submittedName>
        <fullName evidence="2">CoA transferase</fullName>
    </submittedName>
</protein>
<dbReference type="Gene3D" id="3.30.1540.10">
    <property type="entry name" value="formyl-coa transferase, domain 3"/>
    <property type="match status" value="1"/>
</dbReference>
<dbReference type="RefSeq" id="WP_285761311.1">
    <property type="nucleotide sequence ID" value="NZ_BSQG01000009.1"/>
</dbReference>
<dbReference type="EMBL" id="BSQG01000009">
    <property type="protein sequence ID" value="GLU49770.1"/>
    <property type="molecule type" value="Genomic_DNA"/>
</dbReference>
<dbReference type="InterPro" id="IPR003673">
    <property type="entry name" value="CoA-Trfase_fam_III"/>
</dbReference>
<dbReference type="GO" id="GO:0008410">
    <property type="term" value="F:CoA-transferase activity"/>
    <property type="evidence" value="ECO:0007669"/>
    <property type="project" value="TreeGrafter"/>
</dbReference>
<dbReference type="PANTHER" id="PTHR48207">
    <property type="entry name" value="SUCCINATE--HYDROXYMETHYLGLUTARATE COA-TRANSFERASE"/>
    <property type="match status" value="1"/>
</dbReference>
<dbReference type="Pfam" id="PF02515">
    <property type="entry name" value="CoA_transf_3"/>
    <property type="match status" value="1"/>
</dbReference>
<evidence type="ECO:0000313" key="3">
    <source>
        <dbReference type="Proteomes" id="UP001165092"/>
    </source>
</evidence>
<keyword evidence="1 2" id="KW-0808">Transferase</keyword>
<accession>A0A9W6P9S5</accession>
<evidence type="ECO:0000313" key="2">
    <source>
        <dbReference type="EMBL" id="GLU49770.1"/>
    </source>
</evidence>
<dbReference type="SUPFAM" id="SSF89796">
    <property type="entry name" value="CoA-transferase family III (CaiB/BaiF)"/>
    <property type="match status" value="1"/>
</dbReference>
<comment type="caution">
    <text evidence="2">The sequence shown here is derived from an EMBL/GenBank/DDBJ whole genome shotgun (WGS) entry which is preliminary data.</text>
</comment>
<reference evidence="2" key="1">
    <citation type="submission" date="2023-02" db="EMBL/GenBank/DDBJ databases">
        <title>Nocardiopsis ansamitocini NBRC 112285.</title>
        <authorList>
            <person name="Ichikawa N."/>
            <person name="Sato H."/>
            <person name="Tonouchi N."/>
        </authorList>
    </citation>
    <scope>NUCLEOTIDE SEQUENCE</scope>
    <source>
        <strain evidence="2">NBRC 112285</strain>
    </source>
</reference>
<dbReference type="PANTHER" id="PTHR48207:SF4">
    <property type="entry name" value="BLL6097 PROTEIN"/>
    <property type="match status" value="1"/>
</dbReference>
<dbReference type="Proteomes" id="UP001165092">
    <property type="component" value="Unassembled WGS sequence"/>
</dbReference>
<keyword evidence="3" id="KW-1185">Reference proteome</keyword>
<gene>
    <name evidence="2" type="ORF">Nans01_41210</name>
</gene>
<evidence type="ECO:0000256" key="1">
    <source>
        <dbReference type="ARBA" id="ARBA00022679"/>
    </source>
</evidence>
<sequence length="395" mass="42514">MAALSGVRVVDFSQVLAGPYCTMLLADLGADVIKVESPANGDISRGMDPKLDDTTSGAFLTVNRNKRSISADLKSEGGRALVLDLVSTADVLVENFRPGVAARLGLDFDELAERNSRLVYCSISGFGQTGPYSRRGGFDLIAQGMSGLMSVTGEPDGTPVKCGPPITDLGAGMFAVYGILAALAARERTGRGQRVDTSLLETGLGFSVWEATEYFYTGRTPRPTGSAHRLSAPYQAFRCADGHITVGADGPRHWPSFCAVIGLPELAEDPRYATNAERLRSLPNLVEAVEKRMVEHDREHWLALLEEAGIPAGPIYSVPEALEDQHARARDMVVEIEHPRLGTTRSLGPVVKFSDTPAEIYRPAPDLGEHTDELARELGRTPGDIETLRAEGALR</sequence>
<dbReference type="AlphaFoldDB" id="A0A9W6P9S5"/>
<dbReference type="InterPro" id="IPR023606">
    <property type="entry name" value="CoA-Trfase_III_dom_1_sf"/>
</dbReference>